<evidence type="ECO:0000256" key="1">
    <source>
        <dbReference type="SAM" id="MobiDB-lite"/>
    </source>
</evidence>
<evidence type="ECO:0000313" key="4">
    <source>
        <dbReference type="Proteomes" id="UP000008909"/>
    </source>
</evidence>
<feature type="non-terminal residue" evidence="3">
    <location>
        <position position="442"/>
    </location>
</feature>
<keyword evidence="3" id="KW-0813">Transport</keyword>
<sequence>MASTPACQAKHESPHLSDTRVNVNLHRNFNFQDDAQPSPGSRQKGKLIKPTQEAARTPFSPLRPRGHSSAFLEQVPSCVEEAHTNQKRRFTINLPESPCDEVEHRFLKHLETDSSKVGIGGDNSILQEIRENSWPDAQRERSWSAVHLKEQFIGFFQPANNRLAMKLFGNKVALACERRRQREQGKWVIHPCSNFRCPQDRPMGVTQITLYAARADKATLHMLDISGLPTNKLSHLHEKRVTSRMSFERVVDFLPVGYQAKLQSTLESITWTVSLKDGGNTPHLSASYIANQTLIKHSSATNLTEHFRIPLAIRRMHTDGDFKQERTDGTELGQQDVVVMVNQGDSFYVRTFDNQLRIELVTITLPNDKQAGLVSVSEDSVFWTDRSRRIQKESVEVLVIGKSKRSQTGIIDRGEKVVKFFFCDGQVDTLRIISLKALLPGI</sequence>
<dbReference type="Proteomes" id="UP000008909">
    <property type="component" value="Unassembled WGS sequence"/>
</dbReference>
<name>G7Y8J3_CLOSI</name>
<dbReference type="EMBL" id="DF142946">
    <property type="protein sequence ID" value="GAA49278.1"/>
    <property type="molecule type" value="Genomic_DNA"/>
</dbReference>
<keyword evidence="4" id="KW-1185">Reference proteome</keyword>
<organism evidence="3 4">
    <name type="scientific">Clonorchis sinensis</name>
    <name type="common">Chinese liver fluke</name>
    <dbReference type="NCBI Taxonomy" id="79923"/>
    <lineage>
        <taxon>Eukaryota</taxon>
        <taxon>Metazoa</taxon>
        <taxon>Spiralia</taxon>
        <taxon>Lophotrochozoa</taxon>
        <taxon>Platyhelminthes</taxon>
        <taxon>Trematoda</taxon>
        <taxon>Digenea</taxon>
        <taxon>Opisthorchiida</taxon>
        <taxon>Opisthorchiata</taxon>
        <taxon>Opisthorchiidae</taxon>
        <taxon>Clonorchis</taxon>
    </lineage>
</organism>
<keyword evidence="3" id="KW-0406">Ion transport</keyword>
<reference key="2">
    <citation type="submission" date="2011-10" db="EMBL/GenBank/DDBJ databases">
        <title>The genome and transcriptome sequence of Clonorchis sinensis provide insights into the carcinogenic liver fluke.</title>
        <authorList>
            <person name="Wang X."/>
            <person name="Huang Y."/>
            <person name="Chen W."/>
            <person name="Liu H."/>
            <person name="Guo L."/>
            <person name="Chen Y."/>
            <person name="Luo F."/>
            <person name="Zhou W."/>
            <person name="Sun J."/>
            <person name="Mao Q."/>
            <person name="Liang P."/>
            <person name="Zhou C."/>
            <person name="Tian Y."/>
            <person name="Men J."/>
            <person name="Lv X."/>
            <person name="Huang L."/>
            <person name="Zhou J."/>
            <person name="Hu Y."/>
            <person name="Li R."/>
            <person name="Zhang F."/>
            <person name="Lei H."/>
            <person name="Li X."/>
            <person name="Hu X."/>
            <person name="Liang C."/>
            <person name="Xu J."/>
            <person name="Wu Z."/>
            <person name="Yu X."/>
        </authorList>
    </citation>
    <scope>NUCLEOTIDE SEQUENCE</scope>
    <source>
        <strain>Henan</strain>
    </source>
</reference>
<protein>
    <submittedName>
        <fullName evidence="3">Hyperpolarization activated cyclic nucleotide-gated potassium channel</fullName>
    </submittedName>
</protein>
<feature type="region of interest" description="Disordered" evidence="1">
    <location>
        <begin position="30"/>
        <end position="67"/>
    </location>
</feature>
<feature type="compositionally biased region" description="Polar residues" evidence="1">
    <location>
        <begin position="30"/>
        <end position="41"/>
    </location>
</feature>
<feature type="domain" description="Ion transport N-terminal" evidence="2">
    <location>
        <begin position="154"/>
        <end position="195"/>
    </location>
</feature>
<evidence type="ECO:0000313" key="3">
    <source>
        <dbReference type="EMBL" id="GAA49278.1"/>
    </source>
</evidence>
<accession>G7Y8J3</accession>
<dbReference type="AlphaFoldDB" id="G7Y8J3"/>
<proteinExistence type="predicted"/>
<dbReference type="InterPro" id="IPR013621">
    <property type="entry name" value="Ion_trans_N"/>
</dbReference>
<dbReference type="Pfam" id="PF08412">
    <property type="entry name" value="Ion_trans_N"/>
    <property type="match status" value="1"/>
</dbReference>
<reference evidence="3" key="1">
    <citation type="journal article" date="2011" name="Genome Biol.">
        <title>The draft genome of the carcinogenic human liver fluke Clonorchis sinensis.</title>
        <authorList>
            <person name="Wang X."/>
            <person name="Chen W."/>
            <person name="Huang Y."/>
            <person name="Sun J."/>
            <person name="Men J."/>
            <person name="Liu H."/>
            <person name="Luo F."/>
            <person name="Guo L."/>
            <person name="Lv X."/>
            <person name="Deng C."/>
            <person name="Zhou C."/>
            <person name="Fan Y."/>
            <person name="Li X."/>
            <person name="Huang L."/>
            <person name="Hu Y."/>
            <person name="Liang C."/>
            <person name="Hu X."/>
            <person name="Xu J."/>
            <person name="Yu X."/>
        </authorList>
    </citation>
    <scope>NUCLEOTIDE SEQUENCE [LARGE SCALE GENOMIC DNA]</scope>
    <source>
        <strain evidence="3">Henan</strain>
    </source>
</reference>
<dbReference type="GO" id="GO:0034220">
    <property type="term" value="P:monoatomic ion transmembrane transport"/>
    <property type="evidence" value="ECO:0007669"/>
    <property type="project" value="UniProtKB-KW"/>
</dbReference>
<gene>
    <name evidence="3" type="ORF">CLF_102797</name>
</gene>
<keyword evidence="3" id="KW-0407">Ion channel</keyword>
<evidence type="ECO:0000259" key="2">
    <source>
        <dbReference type="Pfam" id="PF08412"/>
    </source>
</evidence>